<reference evidence="1" key="1">
    <citation type="submission" date="2021-03" db="EMBL/GenBank/DDBJ databases">
        <authorList>
            <consortium name="DOE Joint Genome Institute"/>
            <person name="Ahrendt S."/>
            <person name="Looney B.P."/>
            <person name="Miyauchi S."/>
            <person name="Morin E."/>
            <person name="Drula E."/>
            <person name="Courty P.E."/>
            <person name="Chicoki N."/>
            <person name="Fauchery L."/>
            <person name="Kohler A."/>
            <person name="Kuo A."/>
            <person name="Labutti K."/>
            <person name="Pangilinan J."/>
            <person name="Lipzen A."/>
            <person name="Riley R."/>
            <person name="Andreopoulos W."/>
            <person name="He G."/>
            <person name="Johnson J."/>
            <person name="Barry K.W."/>
            <person name="Grigoriev I.V."/>
            <person name="Nagy L."/>
            <person name="Hibbett D."/>
            <person name="Henrissat B."/>
            <person name="Matheny P.B."/>
            <person name="Labbe J."/>
            <person name="Martin F."/>
        </authorList>
    </citation>
    <scope>NUCLEOTIDE SEQUENCE</scope>
    <source>
        <strain evidence="1">HHB10654</strain>
    </source>
</reference>
<reference evidence="1" key="2">
    <citation type="journal article" date="2022" name="New Phytol.">
        <title>Evolutionary transition to the ectomycorrhizal habit in the genomes of a hyperdiverse lineage of mushroom-forming fungi.</title>
        <authorList>
            <person name="Looney B."/>
            <person name="Miyauchi S."/>
            <person name="Morin E."/>
            <person name="Drula E."/>
            <person name="Courty P.E."/>
            <person name="Kohler A."/>
            <person name="Kuo A."/>
            <person name="LaButti K."/>
            <person name="Pangilinan J."/>
            <person name="Lipzen A."/>
            <person name="Riley R."/>
            <person name="Andreopoulos W."/>
            <person name="He G."/>
            <person name="Johnson J."/>
            <person name="Nolan M."/>
            <person name="Tritt A."/>
            <person name="Barry K.W."/>
            <person name="Grigoriev I.V."/>
            <person name="Nagy L.G."/>
            <person name="Hibbett D."/>
            <person name="Henrissat B."/>
            <person name="Matheny P.B."/>
            <person name="Labbe J."/>
            <person name="Martin F.M."/>
        </authorList>
    </citation>
    <scope>NUCLEOTIDE SEQUENCE</scope>
    <source>
        <strain evidence="1">HHB10654</strain>
    </source>
</reference>
<dbReference type="EMBL" id="MU277197">
    <property type="protein sequence ID" value="KAI0064857.1"/>
    <property type="molecule type" value="Genomic_DNA"/>
</dbReference>
<sequence length="212" mass="22236">MSAQSATAQPHIDIVGTDTTNVHNFPGAEKAASGHMYTAAQPIGGMPQRRSAGPATPNLESRDDVQNRFHPLGAGQPLPDQHAHTPSQSPARTYGTAAAQQRTVEAGATQPREHQPRPEEHVPHAYQAPRPLGQNIREIIPGDAHPSPAPTPPGLPALSTPVIDEDASAPRVTALDTLTGATSAELDRGPGHPAADLSDRQAVRDAKMHGIL</sequence>
<organism evidence="1 2">
    <name type="scientific">Artomyces pyxidatus</name>
    <dbReference type="NCBI Taxonomy" id="48021"/>
    <lineage>
        <taxon>Eukaryota</taxon>
        <taxon>Fungi</taxon>
        <taxon>Dikarya</taxon>
        <taxon>Basidiomycota</taxon>
        <taxon>Agaricomycotina</taxon>
        <taxon>Agaricomycetes</taxon>
        <taxon>Russulales</taxon>
        <taxon>Auriscalpiaceae</taxon>
        <taxon>Artomyces</taxon>
    </lineage>
</organism>
<gene>
    <name evidence="1" type="ORF">BV25DRAFT_1914017</name>
</gene>
<evidence type="ECO:0000313" key="1">
    <source>
        <dbReference type="EMBL" id="KAI0064857.1"/>
    </source>
</evidence>
<keyword evidence="2" id="KW-1185">Reference proteome</keyword>
<protein>
    <submittedName>
        <fullName evidence="1">Uncharacterized protein</fullName>
    </submittedName>
</protein>
<comment type="caution">
    <text evidence="1">The sequence shown here is derived from an EMBL/GenBank/DDBJ whole genome shotgun (WGS) entry which is preliminary data.</text>
</comment>
<evidence type="ECO:0000313" key="2">
    <source>
        <dbReference type="Proteomes" id="UP000814140"/>
    </source>
</evidence>
<dbReference type="Proteomes" id="UP000814140">
    <property type="component" value="Unassembled WGS sequence"/>
</dbReference>
<proteinExistence type="predicted"/>
<name>A0ACB8T8T7_9AGAM</name>
<accession>A0ACB8T8T7</accession>